<reference evidence="4 5" key="2">
    <citation type="submission" date="2018-11" db="EMBL/GenBank/DDBJ databases">
        <authorList>
            <consortium name="Pathogen Informatics"/>
        </authorList>
    </citation>
    <scope>NUCLEOTIDE SEQUENCE [LARGE SCALE GENOMIC DNA]</scope>
    <source>
        <strain evidence="4 5">MHpl1</strain>
    </source>
</reference>
<dbReference type="EMBL" id="UZAF01001026">
    <property type="protein sequence ID" value="VDO07186.1"/>
    <property type="molecule type" value="Genomic_DNA"/>
</dbReference>
<dbReference type="InterPro" id="IPR001245">
    <property type="entry name" value="Ser-Thr/Tyr_kinase_cat_dom"/>
</dbReference>
<dbReference type="OrthoDB" id="5842315at2759"/>
<dbReference type="PANTHER" id="PTHR24418">
    <property type="entry name" value="TYROSINE-PROTEIN KINASE"/>
    <property type="match status" value="1"/>
</dbReference>
<dbReference type="InterPro" id="IPR000719">
    <property type="entry name" value="Prot_kinase_dom"/>
</dbReference>
<evidence type="ECO:0000256" key="1">
    <source>
        <dbReference type="ARBA" id="ARBA00022741"/>
    </source>
</evidence>
<dbReference type="GO" id="GO:0004713">
    <property type="term" value="F:protein tyrosine kinase activity"/>
    <property type="evidence" value="ECO:0007669"/>
    <property type="project" value="InterPro"/>
</dbReference>
<dbReference type="SUPFAM" id="SSF56112">
    <property type="entry name" value="Protein kinase-like (PK-like)"/>
    <property type="match status" value="1"/>
</dbReference>
<feature type="domain" description="Protein kinase" evidence="3">
    <location>
        <begin position="1"/>
        <end position="139"/>
    </location>
</feature>
<evidence type="ECO:0000313" key="5">
    <source>
        <dbReference type="Proteomes" id="UP000268014"/>
    </source>
</evidence>
<dbReference type="InterPro" id="IPR020635">
    <property type="entry name" value="Tyr_kinase_cat_dom"/>
</dbReference>
<reference evidence="6" key="1">
    <citation type="submission" date="2017-02" db="UniProtKB">
        <authorList>
            <consortium name="WormBaseParasite"/>
        </authorList>
    </citation>
    <scope>IDENTIFICATION</scope>
</reference>
<keyword evidence="2" id="KW-0067">ATP-binding</keyword>
<protein>
    <submittedName>
        <fullName evidence="6">Protein kinase domain-containing protein</fullName>
    </submittedName>
</protein>
<dbReference type="Gene3D" id="1.10.510.10">
    <property type="entry name" value="Transferase(Phosphotransferase) domain 1"/>
    <property type="match status" value="1"/>
</dbReference>
<accession>A0A0N4VUI5</accession>
<evidence type="ECO:0000313" key="4">
    <source>
        <dbReference type="EMBL" id="VDO07186.1"/>
    </source>
</evidence>
<dbReference type="PROSITE" id="PS50011">
    <property type="entry name" value="PROTEIN_KINASE_DOM"/>
    <property type="match status" value="1"/>
</dbReference>
<keyword evidence="5" id="KW-1185">Reference proteome</keyword>
<dbReference type="GO" id="GO:0005524">
    <property type="term" value="F:ATP binding"/>
    <property type="evidence" value="ECO:0007669"/>
    <property type="project" value="UniProtKB-KW"/>
</dbReference>
<sequence length="139" mass="16222">MIPFADGRLDDWLRAHRNLKRDDLLLMVMSAGWGLEYLHQNTILHRDIAAKNCLYDKQFVKLSGFGKIKKTDSYTMKSSRKMAIKWMAPESIESSVFTQKSDVYGYGVSPPLLNHEFCLHCILLFGAWSFRNDRSHFRF</sequence>
<dbReference type="InterPro" id="IPR008266">
    <property type="entry name" value="Tyr_kinase_AS"/>
</dbReference>
<dbReference type="InterPro" id="IPR011009">
    <property type="entry name" value="Kinase-like_dom_sf"/>
</dbReference>
<dbReference type="Proteomes" id="UP000268014">
    <property type="component" value="Unassembled WGS sequence"/>
</dbReference>
<dbReference type="InterPro" id="IPR050198">
    <property type="entry name" value="Non-receptor_tyrosine_kinases"/>
</dbReference>
<evidence type="ECO:0000256" key="2">
    <source>
        <dbReference type="ARBA" id="ARBA00022840"/>
    </source>
</evidence>
<dbReference type="SMART" id="SM00219">
    <property type="entry name" value="TyrKc"/>
    <property type="match status" value="1"/>
</dbReference>
<keyword evidence="1" id="KW-0547">Nucleotide-binding</keyword>
<dbReference type="STRING" id="6290.A0A0N4VUI5"/>
<dbReference type="Pfam" id="PF07714">
    <property type="entry name" value="PK_Tyr_Ser-Thr"/>
    <property type="match status" value="1"/>
</dbReference>
<evidence type="ECO:0000313" key="6">
    <source>
        <dbReference type="WBParaSite" id="HPLM_0000095201-mRNA-1"/>
    </source>
</evidence>
<proteinExistence type="predicted"/>
<evidence type="ECO:0000259" key="3">
    <source>
        <dbReference type="PROSITE" id="PS50011"/>
    </source>
</evidence>
<gene>
    <name evidence="4" type="ORF">HPLM_LOCUS953</name>
</gene>
<dbReference type="AlphaFoldDB" id="A0A0N4VUI5"/>
<name>A0A0N4VUI5_HAEPC</name>
<dbReference type="WBParaSite" id="HPLM_0000095201-mRNA-1">
    <property type="protein sequence ID" value="HPLM_0000095201-mRNA-1"/>
    <property type="gene ID" value="HPLM_0000095201"/>
</dbReference>
<organism evidence="6">
    <name type="scientific">Haemonchus placei</name>
    <name type="common">Barber's pole worm</name>
    <dbReference type="NCBI Taxonomy" id="6290"/>
    <lineage>
        <taxon>Eukaryota</taxon>
        <taxon>Metazoa</taxon>
        <taxon>Ecdysozoa</taxon>
        <taxon>Nematoda</taxon>
        <taxon>Chromadorea</taxon>
        <taxon>Rhabditida</taxon>
        <taxon>Rhabditina</taxon>
        <taxon>Rhabditomorpha</taxon>
        <taxon>Strongyloidea</taxon>
        <taxon>Trichostrongylidae</taxon>
        <taxon>Haemonchus</taxon>
    </lineage>
</organism>
<dbReference type="PROSITE" id="PS00109">
    <property type="entry name" value="PROTEIN_KINASE_TYR"/>
    <property type="match status" value="1"/>
</dbReference>